<keyword evidence="2" id="KW-1185">Reference proteome</keyword>
<proteinExistence type="predicted"/>
<dbReference type="HOGENOM" id="CLU_3280501_0_0_1"/>
<dbReference type="AlphaFoldDB" id="K3YF98"/>
<reference evidence="2" key="1">
    <citation type="journal article" date="2012" name="Nat. Biotechnol.">
        <title>Reference genome sequence of the model plant Setaria.</title>
        <authorList>
            <person name="Bennetzen J.L."/>
            <person name="Schmutz J."/>
            <person name="Wang H."/>
            <person name="Percifield R."/>
            <person name="Hawkins J."/>
            <person name="Pontaroli A.C."/>
            <person name="Estep M."/>
            <person name="Feng L."/>
            <person name="Vaughn J.N."/>
            <person name="Grimwood J."/>
            <person name="Jenkins J."/>
            <person name="Barry K."/>
            <person name="Lindquist E."/>
            <person name="Hellsten U."/>
            <person name="Deshpande S."/>
            <person name="Wang X."/>
            <person name="Wu X."/>
            <person name="Mitros T."/>
            <person name="Triplett J."/>
            <person name="Yang X."/>
            <person name="Ye C.Y."/>
            <person name="Mauro-Herrera M."/>
            <person name="Wang L."/>
            <person name="Li P."/>
            <person name="Sharma M."/>
            <person name="Sharma R."/>
            <person name="Ronald P.C."/>
            <person name="Panaud O."/>
            <person name="Kellogg E.A."/>
            <person name="Brutnell T.P."/>
            <person name="Doust A.N."/>
            <person name="Tuskan G.A."/>
            <person name="Rokhsar D."/>
            <person name="Devos K.M."/>
        </authorList>
    </citation>
    <scope>NUCLEOTIDE SEQUENCE [LARGE SCALE GENOMIC DNA]</scope>
    <source>
        <strain evidence="2">cv. Yugu1</strain>
    </source>
</reference>
<dbReference type="EMBL" id="AGNK02004500">
    <property type="status" value="NOT_ANNOTATED_CDS"/>
    <property type="molecule type" value="Genomic_DNA"/>
</dbReference>
<protein>
    <submittedName>
        <fullName evidence="1">Uncharacterized protein</fullName>
    </submittedName>
</protein>
<dbReference type="EnsemblPlants" id="KQK98748">
    <property type="protein sequence ID" value="KQK98748"/>
    <property type="gene ID" value="SETIT_012916mg"/>
</dbReference>
<reference evidence="1" key="2">
    <citation type="submission" date="2018-08" db="UniProtKB">
        <authorList>
            <consortium name="EnsemblPlants"/>
        </authorList>
    </citation>
    <scope>IDENTIFICATION</scope>
    <source>
        <strain evidence="1">Yugu1</strain>
    </source>
</reference>
<accession>K3YF98</accession>
<evidence type="ECO:0000313" key="1">
    <source>
        <dbReference type="EnsemblPlants" id="KQK98748"/>
    </source>
</evidence>
<dbReference type="InParanoid" id="K3YF98"/>
<dbReference type="Gramene" id="KQK98748">
    <property type="protein sequence ID" value="KQK98748"/>
    <property type="gene ID" value="SETIT_012916mg"/>
</dbReference>
<dbReference type="Proteomes" id="UP000004995">
    <property type="component" value="Unassembled WGS sequence"/>
</dbReference>
<evidence type="ECO:0000313" key="2">
    <source>
        <dbReference type="Proteomes" id="UP000004995"/>
    </source>
</evidence>
<sequence>MLLMPLLLMICSWGLRVMYSGSTPSLNLLLCPLLALPSLSL</sequence>
<organism evidence="1 2">
    <name type="scientific">Setaria italica</name>
    <name type="common">Foxtail millet</name>
    <name type="synonym">Panicum italicum</name>
    <dbReference type="NCBI Taxonomy" id="4555"/>
    <lineage>
        <taxon>Eukaryota</taxon>
        <taxon>Viridiplantae</taxon>
        <taxon>Streptophyta</taxon>
        <taxon>Embryophyta</taxon>
        <taxon>Tracheophyta</taxon>
        <taxon>Spermatophyta</taxon>
        <taxon>Magnoliopsida</taxon>
        <taxon>Liliopsida</taxon>
        <taxon>Poales</taxon>
        <taxon>Poaceae</taxon>
        <taxon>PACMAD clade</taxon>
        <taxon>Panicoideae</taxon>
        <taxon>Panicodae</taxon>
        <taxon>Paniceae</taxon>
        <taxon>Cenchrinae</taxon>
        <taxon>Setaria</taxon>
    </lineage>
</organism>
<name>K3YF98_SETIT</name>